<dbReference type="InterPro" id="IPR013783">
    <property type="entry name" value="Ig-like_fold"/>
</dbReference>
<dbReference type="AlphaFoldDB" id="A0AAW6TYV1"/>
<keyword evidence="1 2" id="KW-0732">Signal</keyword>
<organism evidence="4 5">
    <name type="scientific">Anaerobaca lacustris</name>
    <dbReference type="NCBI Taxonomy" id="3044600"/>
    <lineage>
        <taxon>Bacteria</taxon>
        <taxon>Pseudomonadati</taxon>
        <taxon>Planctomycetota</taxon>
        <taxon>Phycisphaerae</taxon>
        <taxon>Sedimentisphaerales</taxon>
        <taxon>Anaerobacaceae</taxon>
        <taxon>Anaerobaca</taxon>
    </lineage>
</organism>
<dbReference type="InterPro" id="IPR003961">
    <property type="entry name" value="FN3_dom"/>
</dbReference>
<dbReference type="PANTHER" id="PTHR35340">
    <property type="entry name" value="PQQ ENZYME REPEAT PROTEIN-RELATED"/>
    <property type="match status" value="1"/>
</dbReference>
<keyword evidence="5" id="KW-1185">Reference proteome</keyword>
<comment type="caution">
    <text evidence="4">The sequence shown here is derived from an EMBL/GenBank/DDBJ whole genome shotgun (WGS) entry which is preliminary data.</text>
</comment>
<evidence type="ECO:0000313" key="5">
    <source>
        <dbReference type="Proteomes" id="UP001431776"/>
    </source>
</evidence>
<gene>
    <name evidence="4" type="ORF">QJ522_17745</name>
</gene>
<dbReference type="CDD" id="cd00063">
    <property type="entry name" value="FN3"/>
    <property type="match status" value="1"/>
</dbReference>
<dbReference type="PANTHER" id="PTHR35340:SF5">
    <property type="entry name" value="ASST-DOMAIN-CONTAINING PROTEIN"/>
    <property type="match status" value="1"/>
</dbReference>
<dbReference type="InterPro" id="IPR018466">
    <property type="entry name" value="Kre9/Knh1-like_N"/>
</dbReference>
<dbReference type="Gene3D" id="2.60.40.10">
    <property type="entry name" value="Immunoglobulins"/>
    <property type="match status" value="1"/>
</dbReference>
<name>A0AAW6TYV1_9BACT</name>
<dbReference type="PROSITE" id="PS50853">
    <property type="entry name" value="FN3"/>
    <property type="match status" value="1"/>
</dbReference>
<evidence type="ECO:0000256" key="2">
    <source>
        <dbReference type="SAM" id="SignalP"/>
    </source>
</evidence>
<dbReference type="InterPro" id="IPR010262">
    <property type="entry name" value="Arylsulfotransferase_bact"/>
</dbReference>
<dbReference type="InterPro" id="IPR053143">
    <property type="entry name" value="Arylsulfate_ST"/>
</dbReference>
<feature type="domain" description="Fibronectin type-III" evidence="3">
    <location>
        <begin position="537"/>
        <end position="625"/>
    </location>
</feature>
<dbReference type="SUPFAM" id="SSF49265">
    <property type="entry name" value="Fibronectin type III"/>
    <property type="match status" value="1"/>
</dbReference>
<feature type="chain" id="PRO_5043599705" evidence="2">
    <location>
        <begin position="27"/>
        <end position="715"/>
    </location>
</feature>
<dbReference type="Proteomes" id="UP001431776">
    <property type="component" value="Unassembled WGS sequence"/>
</dbReference>
<dbReference type="GO" id="GO:0004062">
    <property type="term" value="F:aryl sulfotransferase activity"/>
    <property type="evidence" value="ECO:0007669"/>
    <property type="project" value="InterPro"/>
</dbReference>
<protein>
    <submittedName>
        <fullName evidence="4">Aryl-sulfate sulfotransferase</fullName>
    </submittedName>
</protein>
<evidence type="ECO:0000256" key="1">
    <source>
        <dbReference type="ARBA" id="ARBA00022729"/>
    </source>
</evidence>
<reference evidence="4" key="1">
    <citation type="submission" date="2023-05" db="EMBL/GenBank/DDBJ databases">
        <title>Anaerotaeda fermentans gen. nov., sp. nov., a novel anaerobic planctomycete of the new family within the order Sedimentisphaerales isolated from Taman Peninsula, Russia.</title>
        <authorList>
            <person name="Khomyakova M.A."/>
            <person name="Merkel A.Y."/>
            <person name="Slobodkin A.I."/>
        </authorList>
    </citation>
    <scope>NUCLEOTIDE SEQUENCE</scope>
    <source>
        <strain evidence="4">M17dextr</strain>
    </source>
</reference>
<evidence type="ECO:0000313" key="4">
    <source>
        <dbReference type="EMBL" id="MDI6450908.1"/>
    </source>
</evidence>
<dbReference type="EMBL" id="JASCXX010000026">
    <property type="protein sequence ID" value="MDI6450908.1"/>
    <property type="molecule type" value="Genomic_DNA"/>
</dbReference>
<dbReference type="Pfam" id="PF10342">
    <property type="entry name" value="Kre9_KNH"/>
    <property type="match status" value="1"/>
</dbReference>
<feature type="signal peptide" evidence="2">
    <location>
        <begin position="1"/>
        <end position="26"/>
    </location>
</feature>
<proteinExistence type="predicted"/>
<sequence>MMMLTSKRIMLAVLLTACFGVVVVQAAATTPGLPDDFPELVATQYGETAPGVFIGWLGWWVVDYYVVLDQSGYPLFYSKTDAMSYPGVTPSGLISAPAVRGFALKDETFTTVDSFQLSEGYNVDIHDFKLLPNGHALLMGTYQRHIDMSRIVPGGRPDARITGNVIQEIDANKNVVFEWHALDHIPIADSFYDLTQKNIDYAHINSVNLDPLDNTLLLCFRTTSDIVKVSRSTGEILWRLGGRGNDFTFIGEHEENAPYYFVGQHAVWRFRNGNLLLFDNGNISGGGLTESDRDYSRAVEYHLDETNMTATLVWQYRHDPDIMSPSGGRVQPLGNGNVLIDWGRAIPLGTPEVPLATEVSATGELVYELHYATATKGARLQKYVWNSPDLVQSQTHFGIGRGGIYDSDETGVTVTVNSLDGPAYNGLVAKRHAEATRFPRFAGKPPQVLVERVTLSGFGIDAITADVGFDVQRIDFDDPTQLTVYHRSCVGRGVFGPLATRYDSAAGQLIVADAPLGEFIFTYPDAPEIPLRPILYAPQDLATVNQAQPVTLEWTSRGFARSFHLQVATDAEFGDVVVDAAGLTETRYTVDNVAPATTYYWRVNTSNYGGTGEWATQSFTTAAPMIQVQTPNGGEQWQRGLTYFIRWDDNLSEDVVIELYKGDAFVETIAKTPSIGAYEWEADLAVDPGDDYAIQVTSAVDETIRDRSDATFSIK</sequence>
<dbReference type="InterPro" id="IPR036116">
    <property type="entry name" value="FN3_sf"/>
</dbReference>
<accession>A0AAW6TYV1</accession>
<evidence type="ECO:0000259" key="3">
    <source>
        <dbReference type="PROSITE" id="PS50853"/>
    </source>
</evidence>
<dbReference type="Pfam" id="PF05935">
    <property type="entry name" value="Arylsulfotrans"/>
    <property type="match status" value="1"/>
</dbReference>
<dbReference type="RefSeq" id="WP_349246317.1">
    <property type="nucleotide sequence ID" value="NZ_JASCXX010000026.1"/>
</dbReference>